<dbReference type="AlphaFoldDB" id="A0A024K441"/>
<dbReference type="InterPro" id="IPR011008">
    <property type="entry name" value="Dimeric_a/b-barrel"/>
</dbReference>
<dbReference type="SUPFAM" id="SSF54909">
    <property type="entry name" value="Dimeric alpha+beta barrel"/>
    <property type="match status" value="1"/>
</dbReference>
<organism evidence="1">
    <name type="scientific">Mycobacterium triplex</name>
    <dbReference type="NCBI Taxonomy" id="47839"/>
    <lineage>
        <taxon>Bacteria</taxon>
        <taxon>Bacillati</taxon>
        <taxon>Actinomycetota</taxon>
        <taxon>Actinomycetes</taxon>
        <taxon>Mycobacteriales</taxon>
        <taxon>Mycobacteriaceae</taxon>
        <taxon>Mycobacterium</taxon>
        <taxon>Mycobacterium simiae complex</taxon>
    </lineage>
</organism>
<dbReference type="HOGENOM" id="CLU_160700_0_0_11"/>
<evidence type="ECO:0000313" key="2">
    <source>
        <dbReference type="EMBL" id="ORW99831.1"/>
    </source>
</evidence>
<name>A0A024K441_9MYCO</name>
<dbReference type="Gene3D" id="3.30.70.100">
    <property type="match status" value="1"/>
</dbReference>
<accession>A0A024K441</accession>
<sequence length="128" mass="13764">MPHAIMLAFTQPTSAETENAYNDWYSNKHIHDLVTIPGVIAATRYKIAQDVETLPGVVGPEQGYLAIYEIEGETEADLEKFAAVLRESLANGTADISPNLDMGKLGASLCLPLTERLERVSTSGAATS</sequence>
<dbReference type="EMBL" id="LQPY01000037">
    <property type="protein sequence ID" value="ORW99831.1"/>
    <property type="molecule type" value="Genomic_DNA"/>
</dbReference>
<reference evidence="1" key="2">
    <citation type="submission" date="2014-04" db="EMBL/GenBank/DDBJ databases">
        <authorList>
            <person name="Xu Y.W."/>
            <person name="Yang Q."/>
        </authorList>
    </citation>
    <scope>NUCLEOTIDE SEQUENCE</scope>
    <source>
        <strain evidence="1">DSM 44626</strain>
    </source>
</reference>
<protein>
    <submittedName>
        <fullName evidence="1">Uncharacterized protein</fullName>
    </submittedName>
</protein>
<dbReference type="eggNOG" id="ENOG50338QF">
    <property type="taxonomic scope" value="Bacteria"/>
</dbReference>
<dbReference type="Proteomes" id="UP000193710">
    <property type="component" value="Unassembled WGS sequence"/>
</dbReference>
<dbReference type="Proteomes" id="UP000028880">
    <property type="component" value="Unassembled WGS sequence"/>
</dbReference>
<dbReference type="EMBL" id="HG964446">
    <property type="protein sequence ID" value="CDO90357.1"/>
    <property type="molecule type" value="Genomic_DNA"/>
</dbReference>
<dbReference type="STRING" id="47839.BN973_04750"/>
<evidence type="ECO:0000313" key="3">
    <source>
        <dbReference type="Proteomes" id="UP000193710"/>
    </source>
</evidence>
<dbReference type="RefSeq" id="WP_051641449.1">
    <property type="nucleotide sequence ID" value="NZ_HG964446.1"/>
</dbReference>
<evidence type="ECO:0000313" key="1">
    <source>
        <dbReference type="EMBL" id="CDO90357.1"/>
    </source>
</evidence>
<dbReference type="OrthoDB" id="3481501at2"/>
<reference evidence="2 3" key="3">
    <citation type="submission" date="2016-01" db="EMBL/GenBank/DDBJ databases">
        <title>The new phylogeny of the genus Mycobacterium.</title>
        <authorList>
            <person name="Tarcisio F."/>
            <person name="Conor M."/>
            <person name="Antonella G."/>
            <person name="Elisabetta G."/>
            <person name="Giulia F.S."/>
            <person name="Sara T."/>
            <person name="Anna F."/>
            <person name="Clotilde B."/>
            <person name="Roberto B."/>
            <person name="Veronica D.S."/>
            <person name="Fabio R."/>
            <person name="Monica P."/>
            <person name="Olivier J."/>
            <person name="Enrico T."/>
            <person name="Nicola S."/>
        </authorList>
    </citation>
    <scope>NUCLEOTIDE SEQUENCE [LARGE SCALE GENOMIC DNA]</scope>
    <source>
        <strain evidence="2 3">DSM 44626</strain>
    </source>
</reference>
<gene>
    <name evidence="2" type="ORF">AWC29_26060</name>
    <name evidence="1" type="ORF">BN973_04750</name>
</gene>
<keyword evidence="3" id="KW-1185">Reference proteome</keyword>
<reference evidence="1" key="1">
    <citation type="journal article" date="2014" name="Genome Announc.">
        <title>Draft Genome Sequence of Mycobacterium triplex DSM 44626.</title>
        <authorList>
            <person name="Sassi M."/>
            <person name="Croce O."/>
            <person name="Robert C."/>
            <person name="Raoult D."/>
            <person name="Drancourt M."/>
        </authorList>
    </citation>
    <scope>NUCLEOTIDE SEQUENCE [LARGE SCALE GENOMIC DNA]</scope>
    <source>
        <strain evidence="1">DSM 44626</strain>
    </source>
</reference>
<proteinExistence type="predicted"/>